<reference evidence="8 9" key="1">
    <citation type="journal article" date="2020" name="Nat. Commun.">
        <title>Genome of Tripterygium wilfordii and identification of cytochrome P450 involved in triptolide biosynthesis.</title>
        <authorList>
            <person name="Tu L."/>
            <person name="Su P."/>
            <person name="Zhang Z."/>
            <person name="Gao L."/>
            <person name="Wang J."/>
            <person name="Hu T."/>
            <person name="Zhou J."/>
            <person name="Zhang Y."/>
            <person name="Zhao Y."/>
            <person name="Liu Y."/>
            <person name="Song Y."/>
            <person name="Tong Y."/>
            <person name="Lu Y."/>
            <person name="Yang J."/>
            <person name="Xu C."/>
            <person name="Jia M."/>
            <person name="Peters R.J."/>
            <person name="Huang L."/>
            <person name="Gao W."/>
        </authorList>
    </citation>
    <scope>NUCLEOTIDE SEQUENCE [LARGE SCALE GENOMIC DNA]</scope>
    <source>
        <strain evidence="9">cv. XIE 37</strain>
        <tissue evidence="8">Leaf</tissue>
    </source>
</reference>
<evidence type="ECO:0000256" key="3">
    <source>
        <dbReference type="ARBA" id="ARBA00022806"/>
    </source>
</evidence>
<dbReference type="Pfam" id="PF20073">
    <property type="entry name" value="DUF6469"/>
    <property type="match status" value="1"/>
</dbReference>
<keyword evidence="1" id="KW-0547">Nucleotide-binding</keyword>
<keyword evidence="2" id="KW-0378">Hydrolase</keyword>
<dbReference type="InterPro" id="IPR041677">
    <property type="entry name" value="DNA2/NAM7_AAA_11"/>
</dbReference>
<dbReference type="InterPro" id="IPR045055">
    <property type="entry name" value="DNA2/NAM7-like"/>
</dbReference>
<feature type="domain" description="DNA2/NAM7 helicase-like C-terminal" evidence="6">
    <location>
        <begin position="657"/>
        <end position="849"/>
    </location>
</feature>
<keyword evidence="4" id="KW-0067">ATP-binding</keyword>
<evidence type="ECO:0008006" key="10">
    <source>
        <dbReference type="Google" id="ProtNLM"/>
    </source>
</evidence>
<dbReference type="Pfam" id="PF13086">
    <property type="entry name" value="AAA_11"/>
    <property type="match status" value="1"/>
</dbReference>
<evidence type="ECO:0000256" key="1">
    <source>
        <dbReference type="ARBA" id="ARBA00022741"/>
    </source>
</evidence>
<dbReference type="GO" id="GO:0005524">
    <property type="term" value="F:ATP binding"/>
    <property type="evidence" value="ECO:0007669"/>
    <property type="project" value="UniProtKB-KW"/>
</dbReference>
<dbReference type="EMBL" id="JAAARO010000022">
    <property type="protein sequence ID" value="KAF5726489.1"/>
    <property type="molecule type" value="Genomic_DNA"/>
</dbReference>
<dbReference type="GO" id="GO:0005694">
    <property type="term" value="C:chromosome"/>
    <property type="evidence" value="ECO:0007669"/>
    <property type="project" value="UniProtKB-ARBA"/>
</dbReference>
<feature type="domain" description="DUF6469" evidence="7">
    <location>
        <begin position="43"/>
        <end position="144"/>
    </location>
</feature>
<dbReference type="GO" id="GO:0016787">
    <property type="term" value="F:hydrolase activity"/>
    <property type="evidence" value="ECO:0007669"/>
    <property type="project" value="UniProtKB-KW"/>
</dbReference>
<dbReference type="PANTHER" id="PTHR10887">
    <property type="entry name" value="DNA2/NAM7 HELICASE FAMILY"/>
    <property type="match status" value="1"/>
</dbReference>
<name>A0A7J7BX65_TRIWF</name>
<dbReference type="Proteomes" id="UP000593562">
    <property type="component" value="Unassembled WGS sequence"/>
</dbReference>
<proteinExistence type="predicted"/>
<protein>
    <recommendedName>
        <fullName evidence="10">P-loop containing nucleoside triphosphate hydrolases superfamily protein</fullName>
    </recommendedName>
</protein>
<evidence type="ECO:0000259" key="5">
    <source>
        <dbReference type="Pfam" id="PF13086"/>
    </source>
</evidence>
<keyword evidence="9" id="KW-1185">Reference proteome</keyword>
<evidence type="ECO:0000313" key="8">
    <source>
        <dbReference type="EMBL" id="KAF5726489.1"/>
    </source>
</evidence>
<dbReference type="PANTHER" id="PTHR10887:SF522">
    <property type="entry name" value="P-LOOP CONTAINING NUCLEOSIDE TRIPHOSPHATE HYDROLASES SUPERFAMILY PROTEIN"/>
    <property type="match status" value="1"/>
</dbReference>
<dbReference type="InParanoid" id="A0A7J7BX65"/>
<dbReference type="CDD" id="cd18808">
    <property type="entry name" value="SF1_C_Upf1"/>
    <property type="match status" value="1"/>
</dbReference>
<comment type="caution">
    <text evidence="8">The sequence shown here is derived from an EMBL/GenBank/DDBJ whole genome shotgun (WGS) entry which is preliminary data.</text>
</comment>
<evidence type="ECO:0000259" key="7">
    <source>
        <dbReference type="Pfam" id="PF20073"/>
    </source>
</evidence>
<dbReference type="Gene3D" id="3.40.50.300">
    <property type="entry name" value="P-loop containing nucleotide triphosphate hydrolases"/>
    <property type="match status" value="3"/>
</dbReference>
<dbReference type="InterPro" id="IPR047187">
    <property type="entry name" value="SF1_C_Upf1"/>
</dbReference>
<dbReference type="InterPro" id="IPR027417">
    <property type="entry name" value="P-loop_NTPase"/>
</dbReference>
<evidence type="ECO:0000259" key="6">
    <source>
        <dbReference type="Pfam" id="PF13087"/>
    </source>
</evidence>
<sequence length="912" mass="101558">MNSFIAPLISETHAGLSSSMKAISQAPVCELLSVETSKGFRVPQSMVYKVEFKSSADQNHGRKYEPQVGDLIALSDVVPKRVYDLKSPKRSYLIAYVRGSDTVLSSKPIFNENEMRMGNRKTLFAVFLINMITNSRIFKALHVELERMNLNIIKAAITTDSQGGQDCGICLSKLQDSSAFSEILDIINKSDLNDSQEVAILSCISMRECHHRNSVKLIWGPPGTGKTSTVCVLLSAILKLKCRTITCAPTNVAVVQVAARLISLVKGSLAFGSYGLGDIVLFGNAKRMKIDECDDHILDIFLDHRANVLHRCLSPSTGWKHNLESMICLLGDPKSQYLQYLKAKKVKLSKEDGSDTHSKFWASLSSSSVWKLLSFGRHLIGTFEMAFVEENNKNIKKEQVPSEKHKNAKHNERATTCDVPLTFLEYLRQNFEVLVEGLTFCIENLRLHLPTSVISLKVVNDMVRAVGSIKSIESLLFHGSINDDWLKQVANGSEDAGSMYDLLKHVVSGSEDEGSRNIGHFSKLYDWLKQVLNGSEDKERNIGHFSKLCSERKNCIDILKSLPQTFPEPSTSADDIKNYCLANACIIFCTASGSVELLNEGQKPLEFLIVDEAAQLKECESVVPALLPGIQHAILIGDERQLPSMVQSQISDDANFGRSLFERLVLLGHRRHLLNFQYRMHPSISLFPNKEFYDGQIQDGQNVKRKCYKKDFLQGKMYGPYSFINIAQGKESDSHSKKNMVEVAVVSEILASLYEAFMSTQRKISIGVISPYNAQVYAIQERIGKTYSEGSDFSVSIRSVDGFQGSEEDIIIISTVRSNGRGSVGFLSNLNRANVALTRARYCLWILGNGTTLTNSGSIWKKIVMDAKERGCFHNADEDEKLARAITASLVEPDQHYANRLSKTFSSLSLGD</sequence>
<evidence type="ECO:0000313" key="9">
    <source>
        <dbReference type="Proteomes" id="UP000593562"/>
    </source>
</evidence>
<organism evidence="8 9">
    <name type="scientific">Tripterygium wilfordii</name>
    <name type="common">Thunder God vine</name>
    <dbReference type="NCBI Taxonomy" id="458696"/>
    <lineage>
        <taxon>Eukaryota</taxon>
        <taxon>Viridiplantae</taxon>
        <taxon>Streptophyta</taxon>
        <taxon>Embryophyta</taxon>
        <taxon>Tracheophyta</taxon>
        <taxon>Spermatophyta</taxon>
        <taxon>Magnoliopsida</taxon>
        <taxon>eudicotyledons</taxon>
        <taxon>Gunneridae</taxon>
        <taxon>Pentapetalae</taxon>
        <taxon>rosids</taxon>
        <taxon>fabids</taxon>
        <taxon>Celastrales</taxon>
        <taxon>Celastraceae</taxon>
        <taxon>Tripterygium</taxon>
    </lineage>
</organism>
<evidence type="ECO:0000256" key="2">
    <source>
        <dbReference type="ARBA" id="ARBA00022801"/>
    </source>
</evidence>
<gene>
    <name evidence="8" type="ORF">HS088_TW22G00167</name>
</gene>
<dbReference type="AlphaFoldDB" id="A0A7J7BX65"/>
<dbReference type="SUPFAM" id="SSF52540">
    <property type="entry name" value="P-loop containing nucleoside triphosphate hydrolases"/>
    <property type="match status" value="1"/>
</dbReference>
<dbReference type="FunFam" id="3.40.50.300:FF:000326">
    <property type="entry name" value="P-loop containing nucleoside triphosphate hydrolase"/>
    <property type="match status" value="1"/>
</dbReference>
<dbReference type="GO" id="GO:0004386">
    <property type="term" value="F:helicase activity"/>
    <property type="evidence" value="ECO:0007669"/>
    <property type="project" value="UniProtKB-KW"/>
</dbReference>
<dbReference type="InterPro" id="IPR041679">
    <property type="entry name" value="DNA2/NAM7-like_C"/>
</dbReference>
<feature type="domain" description="DNA2/NAM7 helicase helicase" evidence="5">
    <location>
        <begin position="192"/>
        <end position="649"/>
    </location>
</feature>
<keyword evidence="3" id="KW-0347">Helicase</keyword>
<dbReference type="InterPro" id="IPR045529">
    <property type="entry name" value="DUF6469"/>
</dbReference>
<dbReference type="Pfam" id="PF13087">
    <property type="entry name" value="AAA_12"/>
    <property type="match status" value="1"/>
</dbReference>
<evidence type="ECO:0000256" key="4">
    <source>
        <dbReference type="ARBA" id="ARBA00022840"/>
    </source>
</evidence>
<accession>A0A7J7BX65</accession>